<dbReference type="VEuPathDB" id="FungiDB:AAP_02225"/>
<dbReference type="GO" id="GO:0008198">
    <property type="term" value="F:ferrous iron binding"/>
    <property type="evidence" value="ECO:0007669"/>
    <property type="project" value="EnsemblFungi"/>
</dbReference>
<organism evidence="15 16">
    <name type="scientific">Ascosphaera apis ARSEF 7405</name>
    <dbReference type="NCBI Taxonomy" id="392613"/>
    <lineage>
        <taxon>Eukaryota</taxon>
        <taxon>Fungi</taxon>
        <taxon>Dikarya</taxon>
        <taxon>Ascomycota</taxon>
        <taxon>Pezizomycotina</taxon>
        <taxon>Eurotiomycetes</taxon>
        <taxon>Eurotiomycetidae</taxon>
        <taxon>Onygenales</taxon>
        <taxon>Ascosphaeraceae</taxon>
        <taxon>Ascosphaera</taxon>
    </lineage>
</organism>
<dbReference type="GO" id="GO:0006450">
    <property type="term" value="P:regulation of translational fidelity"/>
    <property type="evidence" value="ECO:0007669"/>
    <property type="project" value="EnsemblFungi"/>
</dbReference>
<dbReference type="PANTHER" id="PTHR12117:SF0">
    <property type="entry name" value="PROLYL 3-HYDROXYLASE OGFOD1"/>
    <property type="match status" value="1"/>
</dbReference>
<feature type="region of interest" description="Disordered" evidence="13">
    <location>
        <begin position="638"/>
        <end position="659"/>
    </location>
</feature>
<dbReference type="GO" id="GO:0000288">
    <property type="term" value="P:nuclear-transcribed mRNA catabolic process, deadenylation-dependent decay"/>
    <property type="evidence" value="ECO:0007669"/>
    <property type="project" value="EnsemblFungi"/>
</dbReference>
<evidence type="ECO:0000256" key="3">
    <source>
        <dbReference type="ARBA" id="ARBA00007443"/>
    </source>
</evidence>
<evidence type="ECO:0000256" key="9">
    <source>
        <dbReference type="ARBA" id="ARBA00023242"/>
    </source>
</evidence>
<evidence type="ECO:0000256" key="12">
    <source>
        <dbReference type="ARBA" id="ARBA00081607"/>
    </source>
</evidence>
<keyword evidence="5" id="KW-0847">Vitamin C</keyword>
<comment type="similarity">
    <text evidence="3">Belongs to the TPA1 family.</text>
</comment>
<dbReference type="Proteomes" id="UP000242877">
    <property type="component" value="Unassembled WGS sequence"/>
</dbReference>
<dbReference type="GO" id="GO:2000639">
    <property type="term" value="P:negative regulation of SREBP signaling pathway"/>
    <property type="evidence" value="ECO:0007669"/>
    <property type="project" value="EnsemblFungi"/>
</dbReference>
<dbReference type="GO" id="GO:0031543">
    <property type="term" value="F:peptidyl-proline dioxygenase activity"/>
    <property type="evidence" value="ECO:0007669"/>
    <property type="project" value="EnsemblFungi"/>
</dbReference>
<dbReference type="GO" id="GO:0006415">
    <property type="term" value="P:translational termination"/>
    <property type="evidence" value="ECO:0007669"/>
    <property type="project" value="EnsemblFungi"/>
</dbReference>
<dbReference type="GO" id="GO:0031418">
    <property type="term" value="F:L-ascorbic acid binding"/>
    <property type="evidence" value="ECO:0007669"/>
    <property type="project" value="UniProtKB-KW"/>
</dbReference>
<reference evidence="15 16" key="1">
    <citation type="journal article" date="2016" name="Genome Biol. Evol.">
        <title>Divergent and convergent evolution of fungal pathogenicity.</title>
        <authorList>
            <person name="Shang Y."/>
            <person name="Xiao G."/>
            <person name="Zheng P."/>
            <person name="Cen K."/>
            <person name="Zhan S."/>
            <person name="Wang C."/>
        </authorList>
    </citation>
    <scope>NUCLEOTIDE SEQUENCE [LARGE SCALE GENOMIC DNA]</scope>
    <source>
        <strain evidence="15 16">ARSEF 7405</strain>
    </source>
</reference>
<dbReference type="GO" id="GO:0006449">
    <property type="term" value="P:regulation of translational termination"/>
    <property type="evidence" value="ECO:0007669"/>
    <property type="project" value="EnsemblFungi"/>
</dbReference>
<feature type="region of interest" description="Disordered" evidence="13">
    <location>
        <begin position="551"/>
        <end position="585"/>
    </location>
</feature>
<dbReference type="InterPro" id="IPR051842">
    <property type="entry name" value="uS12_prolyl_hydroxylase"/>
</dbReference>
<dbReference type="InterPro" id="IPR043044">
    <property type="entry name" value="TPA1/Ofd1_C"/>
</dbReference>
<protein>
    <recommendedName>
        <fullName evidence="12">uS12 prolyl 3,4-dihydroxylase</fullName>
    </recommendedName>
</protein>
<comment type="catalytic activity">
    <reaction evidence="11">
        <text>[ribosomal protein uS12]-(3S)-3-hydroxy-L-proline + 2-oxoglutarate + O2 = [ribosomal protein uS12]-(3S)-3,4-dihydroxy-L-proline + succinate + CO2</text>
        <dbReference type="Rhea" id="RHEA:54160"/>
        <dbReference type="Rhea" id="RHEA-COMP:13817"/>
        <dbReference type="Rhea" id="RHEA-COMP:13818"/>
        <dbReference type="ChEBI" id="CHEBI:15379"/>
        <dbReference type="ChEBI" id="CHEBI:16526"/>
        <dbReference type="ChEBI" id="CHEBI:16810"/>
        <dbReference type="ChEBI" id="CHEBI:30031"/>
        <dbReference type="ChEBI" id="CHEBI:85428"/>
        <dbReference type="ChEBI" id="CHEBI:138052"/>
    </reaction>
</comment>
<evidence type="ECO:0000256" key="5">
    <source>
        <dbReference type="ARBA" id="ARBA00022896"/>
    </source>
</evidence>
<dbReference type="AlphaFoldDB" id="A0A168AN94"/>
<dbReference type="GO" id="GO:0032436">
    <property type="term" value="P:positive regulation of proteasomal ubiquitin-dependent protein catabolic process"/>
    <property type="evidence" value="ECO:0007669"/>
    <property type="project" value="EnsemblFungi"/>
</dbReference>
<evidence type="ECO:0000256" key="13">
    <source>
        <dbReference type="SAM" id="MobiDB-lite"/>
    </source>
</evidence>
<feature type="region of interest" description="Disordered" evidence="13">
    <location>
        <begin position="385"/>
        <end position="404"/>
    </location>
</feature>
<feature type="compositionally biased region" description="Basic and acidic residues" evidence="13">
    <location>
        <begin position="521"/>
        <end position="539"/>
    </location>
</feature>
<dbReference type="PANTHER" id="PTHR12117">
    <property type="entry name" value="HISTONE ACETYLTRANSFERASE COMPLEX"/>
    <property type="match status" value="1"/>
</dbReference>
<dbReference type="GO" id="GO:0008143">
    <property type="term" value="F:poly(A) binding"/>
    <property type="evidence" value="ECO:0007669"/>
    <property type="project" value="EnsemblFungi"/>
</dbReference>
<dbReference type="Gene3D" id="3.60.130.20">
    <property type="entry name" value="Oxoglutarate/iron-dependent oxygenase, C-terminal degradation domain"/>
    <property type="match status" value="1"/>
</dbReference>
<dbReference type="InterPro" id="IPR039558">
    <property type="entry name" value="TPA1/OFD1_N"/>
</dbReference>
<keyword evidence="9" id="KW-0539">Nucleus</keyword>
<proteinExistence type="inferred from homology"/>
<dbReference type="PROSITE" id="PS51471">
    <property type="entry name" value="FE2OG_OXY"/>
    <property type="match status" value="1"/>
</dbReference>
<evidence type="ECO:0000256" key="8">
    <source>
        <dbReference type="ARBA" id="ARBA00023004"/>
    </source>
</evidence>
<comment type="caution">
    <text evidence="15">The sequence shown here is derived from an EMBL/GenBank/DDBJ whole genome shotgun (WGS) entry which is preliminary data.</text>
</comment>
<feature type="compositionally biased region" description="Acidic residues" evidence="13">
    <location>
        <begin position="502"/>
        <end position="520"/>
    </location>
</feature>
<dbReference type="InterPro" id="IPR019601">
    <property type="entry name" value="Oxoglutarate/Fe-dep_Oase_C"/>
</dbReference>
<evidence type="ECO:0000256" key="2">
    <source>
        <dbReference type="ARBA" id="ARBA00004123"/>
    </source>
</evidence>
<evidence type="ECO:0000256" key="7">
    <source>
        <dbReference type="ARBA" id="ARBA00023002"/>
    </source>
</evidence>
<keyword evidence="7" id="KW-0560">Oxidoreductase</keyword>
<dbReference type="Gene3D" id="2.60.120.620">
    <property type="entry name" value="q2cbj1_9rhob like domain"/>
    <property type="match status" value="1"/>
</dbReference>
<dbReference type="OrthoDB" id="430522at2759"/>
<feature type="domain" description="Fe2OG dioxygenase" evidence="14">
    <location>
        <begin position="146"/>
        <end position="270"/>
    </location>
</feature>
<dbReference type="SMART" id="SM00702">
    <property type="entry name" value="P4Hc"/>
    <property type="match status" value="1"/>
</dbReference>
<keyword evidence="6 15" id="KW-0223">Dioxygenase</keyword>
<evidence type="ECO:0000256" key="6">
    <source>
        <dbReference type="ARBA" id="ARBA00022964"/>
    </source>
</evidence>
<dbReference type="GO" id="GO:0005634">
    <property type="term" value="C:nucleus"/>
    <property type="evidence" value="ECO:0007669"/>
    <property type="project" value="UniProtKB-SubCell"/>
</dbReference>
<feature type="region of interest" description="Disordered" evidence="13">
    <location>
        <begin position="1"/>
        <end position="23"/>
    </location>
</feature>
<evidence type="ECO:0000256" key="4">
    <source>
        <dbReference type="ARBA" id="ARBA00022723"/>
    </source>
</evidence>
<feature type="compositionally biased region" description="Acidic residues" evidence="13">
    <location>
        <begin position="554"/>
        <end position="569"/>
    </location>
</feature>
<dbReference type="GO" id="GO:0071456">
    <property type="term" value="P:cellular response to hypoxia"/>
    <property type="evidence" value="ECO:0007669"/>
    <property type="project" value="EnsemblFungi"/>
</dbReference>
<evidence type="ECO:0000259" key="14">
    <source>
        <dbReference type="PROSITE" id="PS51471"/>
    </source>
</evidence>
<keyword evidence="4" id="KW-0479">Metal-binding</keyword>
<dbReference type="GO" id="GO:0019826">
    <property type="term" value="F:oxygen sensor activity"/>
    <property type="evidence" value="ECO:0007669"/>
    <property type="project" value="EnsemblFungi"/>
</dbReference>
<evidence type="ECO:0000256" key="1">
    <source>
        <dbReference type="ARBA" id="ARBA00001961"/>
    </source>
</evidence>
<dbReference type="Pfam" id="PF13661">
    <property type="entry name" value="2OG-FeII_Oxy_4"/>
    <property type="match status" value="1"/>
</dbReference>
<feature type="region of interest" description="Disordered" evidence="13">
    <location>
        <begin position="303"/>
        <end position="327"/>
    </location>
</feature>
<comment type="cofactor">
    <cofactor evidence="1">
        <name>L-ascorbate</name>
        <dbReference type="ChEBI" id="CHEBI:38290"/>
    </cofactor>
</comment>
<dbReference type="Pfam" id="PF10637">
    <property type="entry name" value="Ofd1_CTDD"/>
    <property type="match status" value="1"/>
</dbReference>
<dbReference type="InterPro" id="IPR005123">
    <property type="entry name" value="Oxoglu/Fe-dep_dioxygenase_dom"/>
</dbReference>
<sequence length="659" mass="74534">MKRKTENESATEAEAGNAPDLKRRQLDDATVTARFHAGLLERDNLEKYKKYYAESEPYKHAVINNLIDDTLLRGVRSEVEEQVSFTEKETDIYRIFQSGDLANLDGLDDSSLSKLPSLLKLRDALYSKQFRAYLSEVTGSGPLSGKKTDMAINVYTGGCHLLCHDDVIGTRRISYILYLTHPDIPWKPEWGGALRMFPTSAKKDDDGSIVHVPGPDTCLSIPPAFNQLSFFVVQPGFSFHDVEEVYYQEDDLKDEKKQRVRMAISGWFHIPQEGEDGFDPEMEEKLAQRSSLSQLEGRLDKFDLPQPQATPWVSDESKAEKDDGESPFTEEDLDFLIKYLNPHFLTPDTMEDLAETFGNESSISIDRFLHDKFSARLRSYIEEQEKPGNALPPSATEIESNTDWKVSRPPHKHRYLYQQVQKEWPADKAKTPLQELLEDLLPSQPFKKWLSIATGIDTITTHNFLARRFRRGSDYTLANGFDGEQPQLEFTLNLTPSPGWDKEEEEEDEEEGNSEDDNEESPAKETKGKATVKKAEKPAEEELSLGGYEIYMAGDDDTPANANEAEDESSDGKSKAPKLDPAVYRASSDEDDGILFSMPASWNRMSIVLRDQGTLKFVKYVSRSAKGDRWDITGEVGVEFDDSDDEDGEEAMDVDNNES</sequence>
<dbReference type="GO" id="GO:0005737">
    <property type="term" value="C:cytoplasm"/>
    <property type="evidence" value="ECO:0007669"/>
    <property type="project" value="TreeGrafter"/>
</dbReference>
<dbReference type="InterPro" id="IPR006620">
    <property type="entry name" value="Pro_4_hyd_alph"/>
</dbReference>
<evidence type="ECO:0000256" key="11">
    <source>
        <dbReference type="ARBA" id="ARBA00051966"/>
    </source>
</evidence>
<keyword evidence="8" id="KW-0408">Iron</keyword>
<name>A0A168AN94_9EURO</name>
<accession>A0A168AN94</accession>
<comment type="subcellular location">
    <subcellularLocation>
        <location evidence="2">Nucleus</location>
    </subcellularLocation>
</comment>
<dbReference type="GO" id="GO:0140311">
    <property type="term" value="F:protein sequestering activity"/>
    <property type="evidence" value="ECO:0007669"/>
    <property type="project" value="EnsemblFungi"/>
</dbReference>
<gene>
    <name evidence="15" type="ORF">AAP_02225</name>
</gene>
<comment type="catalytic activity">
    <reaction evidence="10">
        <text>[ribosomal protein uS12]-L-proline + 2-oxoglutarate + O2 = [ribosomal protein uS12]-(3S)-3-hydroxy-L-proline + succinate + CO2</text>
        <dbReference type="Rhea" id="RHEA:54156"/>
        <dbReference type="Rhea" id="RHEA-COMP:13816"/>
        <dbReference type="Rhea" id="RHEA-COMP:13818"/>
        <dbReference type="ChEBI" id="CHEBI:15379"/>
        <dbReference type="ChEBI" id="CHEBI:16526"/>
        <dbReference type="ChEBI" id="CHEBI:16810"/>
        <dbReference type="ChEBI" id="CHEBI:30031"/>
        <dbReference type="ChEBI" id="CHEBI:50342"/>
        <dbReference type="ChEBI" id="CHEBI:85428"/>
    </reaction>
</comment>
<evidence type="ECO:0000313" key="15">
    <source>
        <dbReference type="EMBL" id="KZZ94132.1"/>
    </source>
</evidence>
<evidence type="ECO:0000256" key="10">
    <source>
        <dbReference type="ARBA" id="ARBA00047444"/>
    </source>
</evidence>
<dbReference type="FunFam" id="2.60.120.620:FF:000014">
    <property type="entry name" value="Prolyl 3,4-dihydroxylase TPA1"/>
    <property type="match status" value="1"/>
</dbReference>
<dbReference type="EMBL" id="AZGZ01000007">
    <property type="protein sequence ID" value="KZZ94132.1"/>
    <property type="molecule type" value="Genomic_DNA"/>
</dbReference>
<feature type="region of interest" description="Disordered" evidence="13">
    <location>
        <begin position="480"/>
        <end position="539"/>
    </location>
</feature>
<evidence type="ECO:0000313" key="16">
    <source>
        <dbReference type="Proteomes" id="UP000242877"/>
    </source>
</evidence>
<keyword evidence="16" id="KW-1185">Reference proteome</keyword>